<dbReference type="PRINTS" id="PR00449">
    <property type="entry name" value="RASTRNSFRMNG"/>
</dbReference>
<keyword evidence="10" id="KW-0175">Coiled coil</keyword>
<evidence type="ECO:0000256" key="10">
    <source>
        <dbReference type="SAM" id="Coils"/>
    </source>
</evidence>
<evidence type="ECO:0000313" key="11">
    <source>
        <dbReference type="EMBL" id="TIB36605.1"/>
    </source>
</evidence>
<evidence type="ECO:0000256" key="4">
    <source>
        <dbReference type="ARBA" id="ARBA00022481"/>
    </source>
</evidence>
<dbReference type="PROSITE" id="PS51419">
    <property type="entry name" value="RAB"/>
    <property type="match status" value="1"/>
</dbReference>
<sequence length="537" mass="61519">MESNYPKIDLESKEHLKFLEGYYKNELFSQVDSSQDDNDALNSLLNTYFNKTFSLIHPNIKINGQNYSDLNFDDDVEFEHFDDKLRLQMSELDSNIEQLQNRLAEKRKLVPLELEELLTRQLKRKNTSNVPDKDHQDGDDDVNVDKDQLDLTFNKDGLEDIGVNLNDLLAKLPQQISKLERMKNLKDDLNCRKPDVKKKLVVTGDGGCGKTCLLIVYAEHRFPEEYVPTVFENYVSYPTFDGKIVELALWDTAGQEEYDRLRPLSYPESDIILIVFSIDYPTSLENVKDKWFPEVSHFCSGVPRILVGTKIDLRQDPETRRMLSMQGLKPVSYEQGVAVSKEIGAAKYIECSAKKSQDKKSLFVAYLITVSSDKDSQSSSPSHSISAYRFVGLKTKKIGLNQDDFTVKTAYDDDGEKWAGKRILEVLEQTQTLDALIVVSRWYGGIMLGPVRFQHIKDLSLEVCNEMKKNEEMRESFELLQGLDESIADVRSKLGMENKPTSYDNIDFVKSQRLIKARKGTLDILKKKLSHKVESAK</sequence>
<reference evidence="11 12" key="1">
    <citation type="submission" date="2019-03" db="EMBL/GenBank/DDBJ databases">
        <title>Sequencing 23 genomes of Wallemia ichthyophaga.</title>
        <authorList>
            <person name="Gostincar C."/>
        </authorList>
    </citation>
    <scope>NUCLEOTIDE SEQUENCE [LARGE SCALE GENOMIC DNA]</scope>
    <source>
        <strain evidence="11 12">EXF-6200</strain>
    </source>
</reference>
<evidence type="ECO:0000256" key="3">
    <source>
        <dbReference type="ARBA" id="ARBA00022475"/>
    </source>
</evidence>
<dbReference type="SMART" id="SM00174">
    <property type="entry name" value="RHO"/>
    <property type="match status" value="1"/>
</dbReference>
<dbReference type="PROSITE" id="PS51421">
    <property type="entry name" value="RAS"/>
    <property type="match status" value="1"/>
</dbReference>
<keyword evidence="9" id="KW-0636">Prenylation</keyword>
<dbReference type="GO" id="GO:0003924">
    <property type="term" value="F:GTPase activity"/>
    <property type="evidence" value="ECO:0007669"/>
    <property type="project" value="InterPro"/>
</dbReference>
<evidence type="ECO:0000256" key="8">
    <source>
        <dbReference type="ARBA" id="ARBA00023288"/>
    </source>
</evidence>
<protein>
    <submittedName>
        <fullName evidence="11">Uncharacterized protein</fullName>
    </submittedName>
</protein>
<dbReference type="GO" id="GO:0005525">
    <property type="term" value="F:GTP binding"/>
    <property type="evidence" value="ECO:0007669"/>
    <property type="project" value="UniProtKB-KW"/>
</dbReference>
<dbReference type="SMART" id="SM00173">
    <property type="entry name" value="RAS"/>
    <property type="match status" value="1"/>
</dbReference>
<dbReference type="GO" id="GO:0005886">
    <property type="term" value="C:plasma membrane"/>
    <property type="evidence" value="ECO:0007669"/>
    <property type="project" value="UniProtKB-SubCell"/>
</dbReference>
<dbReference type="AlphaFoldDB" id="A0A4T0J992"/>
<name>A0A4T0J992_WALIC</name>
<keyword evidence="4" id="KW-0488">Methylation</keyword>
<keyword evidence="3" id="KW-1003">Cell membrane</keyword>
<dbReference type="PANTHER" id="PTHR24072">
    <property type="entry name" value="RHO FAMILY GTPASE"/>
    <property type="match status" value="1"/>
</dbReference>
<keyword evidence="8" id="KW-0449">Lipoprotein</keyword>
<dbReference type="NCBIfam" id="TIGR00231">
    <property type="entry name" value="small_GTP"/>
    <property type="match status" value="1"/>
</dbReference>
<gene>
    <name evidence="11" type="ORF">E3P86_02449</name>
</gene>
<evidence type="ECO:0000313" key="12">
    <source>
        <dbReference type="Proteomes" id="UP000310689"/>
    </source>
</evidence>
<feature type="coiled-coil region" evidence="10">
    <location>
        <begin position="82"/>
        <end position="109"/>
    </location>
</feature>
<dbReference type="Pfam" id="PF00071">
    <property type="entry name" value="Ras"/>
    <property type="match status" value="1"/>
</dbReference>
<dbReference type="PROSITE" id="PS51420">
    <property type="entry name" value="RHO"/>
    <property type="match status" value="1"/>
</dbReference>
<dbReference type="FunFam" id="3.40.50.300:FF:000983">
    <property type="entry name" value="Rho family GTPase"/>
    <property type="match status" value="1"/>
</dbReference>
<dbReference type="InterPro" id="IPR005225">
    <property type="entry name" value="Small_GTP-bd"/>
</dbReference>
<dbReference type="EMBL" id="SPOI01000124">
    <property type="protein sequence ID" value="TIB36605.1"/>
    <property type="molecule type" value="Genomic_DNA"/>
</dbReference>
<evidence type="ECO:0000256" key="2">
    <source>
        <dbReference type="ARBA" id="ARBA00010142"/>
    </source>
</evidence>
<dbReference type="Proteomes" id="UP000310689">
    <property type="component" value="Unassembled WGS sequence"/>
</dbReference>
<accession>A0A4T0J992</accession>
<dbReference type="GO" id="GO:0007264">
    <property type="term" value="P:small GTPase-mediated signal transduction"/>
    <property type="evidence" value="ECO:0007669"/>
    <property type="project" value="InterPro"/>
</dbReference>
<evidence type="ECO:0000256" key="6">
    <source>
        <dbReference type="ARBA" id="ARBA00023134"/>
    </source>
</evidence>
<evidence type="ECO:0000256" key="9">
    <source>
        <dbReference type="ARBA" id="ARBA00023289"/>
    </source>
</evidence>
<dbReference type="SMART" id="SM00175">
    <property type="entry name" value="RAB"/>
    <property type="match status" value="1"/>
</dbReference>
<comment type="caution">
    <text evidence="11">The sequence shown here is derived from an EMBL/GenBank/DDBJ whole genome shotgun (WGS) entry which is preliminary data.</text>
</comment>
<keyword evidence="6" id="KW-0342">GTP-binding</keyword>
<proteinExistence type="inferred from homology"/>
<dbReference type="SUPFAM" id="SSF54211">
    <property type="entry name" value="Ribosomal protein S5 domain 2-like"/>
    <property type="match status" value="1"/>
</dbReference>
<comment type="similarity">
    <text evidence="2">Belongs to the small GTPase superfamily. Rho family.</text>
</comment>
<dbReference type="InterPro" id="IPR001806">
    <property type="entry name" value="Small_GTPase"/>
</dbReference>
<dbReference type="Gene3D" id="3.40.50.300">
    <property type="entry name" value="P-loop containing nucleotide triphosphate hydrolases"/>
    <property type="match status" value="1"/>
</dbReference>
<comment type="subcellular location">
    <subcellularLocation>
        <location evidence="1">Cell membrane</location>
        <topology evidence="1">Lipid-anchor</topology>
        <orientation evidence="1">Cytoplasmic side</orientation>
    </subcellularLocation>
</comment>
<dbReference type="InterPro" id="IPR020568">
    <property type="entry name" value="Ribosomal_Su5_D2-typ_SF"/>
</dbReference>
<dbReference type="InterPro" id="IPR027417">
    <property type="entry name" value="P-loop_NTPase"/>
</dbReference>
<dbReference type="SMART" id="SM00176">
    <property type="entry name" value="RAN"/>
    <property type="match status" value="1"/>
</dbReference>
<dbReference type="InterPro" id="IPR003578">
    <property type="entry name" value="Small_GTPase_Rho"/>
</dbReference>
<evidence type="ECO:0000256" key="7">
    <source>
        <dbReference type="ARBA" id="ARBA00023136"/>
    </source>
</evidence>
<dbReference type="SUPFAM" id="SSF52540">
    <property type="entry name" value="P-loop containing nucleoside triphosphate hydrolases"/>
    <property type="match status" value="1"/>
</dbReference>
<evidence type="ECO:0000256" key="1">
    <source>
        <dbReference type="ARBA" id="ARBA00004342"/>
    </source>
</evidence>
<keyword evidence="5" id="KW-0547">Nucleotide-binding</keyword>
<keyword evidence="7" id="KW-0472">Membrane</keyword>
<evidence type="ECO:0000256" key="5">
    <source>
        <dbReference type="ARBA" id="ARBA00022741"/>
    </source>
</evidence>
<organism evidence="11 12">
    <name type="scientific">Wallemia ichthyophaga</name>
    <dbReference type="NCBI Taxonomy" id="245174"/>
    <lineage>
        <taxon>Eukaryota</taxon>
        <taxon>Fungi</taxon>
        <taxon>Dikarya</taxon>
        <taxon>Basidiomycota</taxon>
        <taxon>Wallemiomycotina</taxon>
        <taxon>Wallemiomycetes</taxon>
        <taxon>Wallemiales</taxon>
        <taxon>Wallemiaceae</taxon>
        <taxon>Wallemia</taxon>
    </lineage>
</organism>